<name>A0A0C1E646_ASPUT</name>
<keyword evidence="3" id="KW-0804">Transcription</keyword>
<sequence>MPAQCSSVRLLEHGFKWTFWLHLALYMPRFRLEHASAWETDSFLSAEPQWLAIYFAFIAMSLMSMDADEAGRAGLSLENATDLVRNWYDASLFFLDEADFLRTPDLRSTQAIAILLGLAKNVGDFGIQPLLQVTGIRIAQILGMDCEPPRVSEDPTTQEISRRIWWTLVICEWLCIPSRRPSIHEADFNVWVPSPLSDDDDSDAHPATRGLRLIDYHHAMIGLARTVYRFRAEMAAFKGYEGGDALDAIVLKADEALANIIAGLPSPFLDLSGREAAASNNGEYPPWVLSQQTGLSLSFLYYRMSINRSLQHRWASSDLLLARSKAVCLDSANAIVALMNDHNLTVSRYWQWPATSNLFSAALTLATEAKLLLDRDAAEEYISRVRVCFSVLERVKGHSALAARALDELSVFCIDLL</sequence>
<dbReference type="Proteomes" id="UP000053475">
    <property type="component" value="Unassembled WGS sequence"/>
</dbReference>
<dbReference type="GO" id="GO:0003677">
    <property type="term" value="F:DNA binding"/>
    <property type="evidence" value="ECO:0007669"/>
    <property type="project" value="InterPro"/>
</dbReference>
<dbReference type="GO" id="GO:0005634">
    <property type="term" value="C:nucleus"/>
    <property type="evidence" value="ECO:0007669"/>
    <property type="project" value="UniProtKB-SubCell"/>
</dbReference>
<dbReference type="PANTHER" id="PTHR31001">
    <property type="entry name" value="UNCHARACTERIZED TRANSCRIPTIONAL REGULATORY PROTEIN"/>
    <property type="match status" value="1"/>
</dbReference>
<feature type="domain" description="Xylanolytic transcriptional activator regulatory" evidence="5">
    <location>
        <begin position="128"/>
        <end position="201"/>
    </location>
</feature>
<protein>
    <submittedName>
        <fullName evidence="6">C6 zinc finger domain-containing protein</fullName>
    </submittedName>
</protein>
<keyword evidence="2" id="KW-0805">Transcription regulation</keyword>
<evidence type="ECO:0000256" key="2">
    <source>
        <dbReference type="ARBA" id="ARBA00023015"/>
    </source>
</evidence>
<evidence type="ECO:0000259" key="5">
    <source>
        <dbReference type="SMART" id="SM00906"/>
    </source>
</evidence>
<evidence type="ECO:0000256" key="3">
    <source>
        <dbReference type="ARBA" id="ARBA00023163"/>
    </source>
</evidence>
<dbReference type="Pfam" id="PF04082">
    <property type="entry name" value="Fungal_trans"/>
    <property type="match status" value="1"/>
</dbReference>
<dbReference type="EMBL" id="JOMC01000070">
    <property type="protein sequence ID" value="KIA75598.1"/>
    <property type="molecule type" value="Genomic_DNA"/>
</dbReference>
<gene>
    <name evidence="6" type="ORF">HK57_00612</name>
</gene>
<proteinExistence type="predicted"/>
<dbReference type="SMART" id="SM00906">
    <property type="entry name" value="Fungal_trans"/>
    <property type="match status" value="1"/>
</dbReference>
<dbReference type="InterPro" id="IPR050613">
    <property type="entry name" value="Sec_Metabolite_Reg"/>
</dbReference>
<dbReference type="GO" id="GO:0008270">
    <property type="term" value="F:zinc ion binding"/>
    <property type="evidence" value="ECO:0007669"/>
    <property type="project" value="InterPro"/>
</dbReference>
<evidence type="ECO:0000256" key="1">
    <source>
        <dbReference type="ARBA" id="ARBA00004123"/>
    </source>
</evidence>
<dbReference type="InterPro" id="IPR007219">
    <property type="entry name" value="XnlR_reg_dom"/>
</dbReference>
<evidence type="ECO:0000313" key="6">
    <source>
        <dbReference type="EMBL" id="KIA75598.1"/>
    </source>
</evidence>
<evidence type="ECO:0000313" key="7">
    <source>
        <dbReference type="Proteomes" id="UP000053475"/>
    </source>
</evidence>
<dbReference type="CDD" id="cd12148">
    <property type="entry name" value="fungal_TF_MHR"/>
    <property type="match status" value="1"/>
</dbReference>
<keyword evidence="4" id="KW-0539">Nucleus</keyword>
<comment type="caution">
    <text evidence="6">The sequence shown here is derived from an EMBL/GenBank/DDBJ whole genome shotgun (WGS) entry which is preliminary data.</text>
</comment>
<reference evidence="6 7" key="1">
    <citation type="submission" date="2014-11" db="EMBL/GenBank/DDBJ databases">
        <title>Genomics derived discovery of secondary metabolites biosynthetic gene clusters in Aspergillus ustus.</title>
        <authorList>
            <person name="Pi B."/>
            <person name="Dai F."/>
            <person name="Song X."/>
            <person name="Zhu C."/>
            <person name="Li H."/>
            <person name="Yu D."/>
        </authorList>
    </citation>
    <scope>NUCLEOTIDE SEQUENCE [LARGE SCALE GENOMIC DNA]</scope>
    <source>
        <strain evidence="6 7">3.3904</strain>
    </source>
</reference>
<dbReference type="AlphaFoldDB" id="A0A0C1E646"/>
<dbReference type="PANTHER" id="PTHR31001:SF90">
    <property type="entry name" value="CENTROMERE DNA-BINDING PROTEIN COMPLEX CBF3 SUBUNIT B"/>
    <property type="match status" value="1"/>
</dbReference>
<dbReference type="GO" id="GO:0006351">
    <property type="term" value="P:DNA-templated transcription"/>
    <property type="evidence" value="ECO:0007669"/>
    <property type="project" value="InterPro"/>
</dbReference>
<keyword evidence="7" id="KW-1185">Reference proteome</keyword>
<accession>A0A0C1E646</accession>
<organism evidence="6 7">
    <name type="scientific">Aspergillus ustus</name>
    <dbReference type="NCBI Taxonomy" id="40382"/>
    <lineage>
        <taxon>Eukaryota</taxon>
        <taxon>Fungi</taxon>
        <taxon>Dikarya</taxon>
        <taxon>Ascomycota</taxon>
        <taxon>Pezizomycotina</taxon>
        <taxon>Eurotiomycetes</taxon>
        <taxon>Eurotiomycetidae</taxon>
        <taxon>Eurotiales</taxon>
        <taxon>Aspergillaceae</taxon>
        <taxon>Aspergillus</taxon>
        <taxon>Aspergillus subgen. Nidulantes</taxon>
    </lineage>
</organism>
<comment type="subcellular location">
    <subcellularLocation>
        <location evidence="1">Nucleus</location>
    </subcellularLocation>
</comment>
<evidence type="ECO:0000256" key="4">
    <source>
        <dbReference type="ARBA" id="ARBA00023242"/>
    </source>
</evidence>